<evidence type="ECO:0000256" key="3">
    <source>
        <dbReference type="ARBA" id="ARBA00001941"/>
    </source>
</evidence>
<dbReference type="InterPro" id="IPR011060">
    <property type="entry name" value="RibuloseP-bd_barrel"/>
</dbReference>
<dbReference type="InterPro" id="IPR013785">
    <property type="entry name" value="Aldolase_TIM"/>
</dbReference>
<dbReference type="NCBIfam" id="NF004076">
    <property type="entry name" value="PRK05581.1-4"/>
    <property type="match status" value="1"/>
</dbReference>
<dbReference type="InterPro" id="IPR026019">
    <property type="entry name" value="Ribul_P_3_epim"/>
</dbReference>
<evidence type="ECO:0000313" key="11">
    <source>
        <dbReference type="EMBL" id="SHO51768.1"/>
    </source>
</evidence>
<dbReference type="GO" id="GO:0006098">
    <property type="term" value="P:pentose-phosphate shunt"/>
    <property type="evidence" value="ECO:0007669"/>
    <property type="project" value="UniProtKB-UniRule"/>
</dbReference>
<dbReference type="RefSeq" id="WP_073589981.1">
    <property type="nucleotide sequence ID" value="NZ_FRFD01000010.1"/>
</dbReference>
<protein>
    <recommendedName>
        <fullName evidence="7 10">Ribulose-phosphate 3-epimerase</fullName>
        <ecNumber evidence="7 10">5.1.3.1</ecNumber>
    </recommendedName>
</protein>
<comment type="cofactor">
    <cofactor evidence="2">
        <name>Mn(2+)</name>
        <dbReference type="ChEBI" id="CHEBI:29035"/>
    </cofactor>
</comment>
<accession>A0A1M7YGX1</accession>
<dbReference type="NCBIfam" id="TIGR01163">
    <property type="entry name" value="rpe"/>
    <property type="match status" value="1"/>
</dbReference>
<evidence type="ECO:0000256" key="6">
    <source>
        <dbReference type="ARBA" id="ARBA00009541"/>
    </source>
</evidence>
<organism evidence="11 12">
    <name type="scientific">Anaerocolumna xylanovorans DSM 12503</name>
    <dbReference type="NCBI Taxonomy" id="1121345"/>
    <lineage>
        <taxon>Bacteria</taxon>
        <taxon>Bacillati</taxon>
        <taxon>Bacillota</taxon>
        <taxon>Clostridia</taxon>
        <taxon>Lachnospirales</taxon>
        <taxon>Lachnospiraceae</taxon>
        <taxon>Anaerocolumna</taxon>
    </lineage>
</organism>
<evidence type="ECO:0000256" key="7">
    <source>
        <dbReference type="ARBA" id="ARBA00013188"/>
    </source>
</evidence>
<dbReference type="STRING" id="1121345.SAMN02745217_03320"/>
<dbReference type="PROSITE" id="PS01086">
    <property type="entry name" value="RIBUL_P_3_EPIMER_2"/>
    <property type="match status" value="1"/>
</dbReference>
<name>A0A1M7YGX1_9FIRM</name>
<dbReference type="PANTHER" id="PTHR11749">
    <property type="entry name" value="RIBULOSE-5-PHOSPHATE-3-EPIMERASE"/>
    <property type="match status" value="1"/>
</dbReference>
<dbReference type="GO" id="GO:0005975">
    <property type="term" value="P:carbohydrate metabolic process"/>
    <property type="evidence" value="ECO:0007669"/>
    <property type="project" value="InterPro"/>
</dbReference>
<dbReference type="Proteomes" id="UP000184612">
    <property type="component" value="Unassembled WGS sequence"/>
</dbReference>
<evidence type="ECO:0000256" key="10">
    <source>
        <dbReference type="NCBIfam" id="TIGR01163"/>
    </source>
</evidence>
<evidence type="ECO:0000256" key="1">
    <source>
        <dbReference type="ARBA" id="ARBA00001782"/>
    </source>
</evidence>
<dbReference type="SUPFAM" id="SSF51366">
    <property type="entry name" value="Ribulose-phoshate binding barrel"/>
    <property type="match status" value="1"/>
</dbReference>
<comment type="cofactor">
    <cofactor evidence="5">
        <name>Fe(2+)</name>
        <dbReference type="ChEBI" id="CHEBI:29033"/>
    </cofactor>
</comment>
<dbReference type="EMBL" id="FRFD01000010">
    <property type="protein sequence ID" value="SHO51768.1"/>
    <property type="molecule type" value="Genomic_DNA"/>
</dbReference>
<evidence type="ECO:0000313" key="12">
    <source>
        <dbReference type="Proteomes" id="UP000184612"/>
    </source>
</evidence>
<evidence type="ECO:0000256" key="5">
    <source>
        <dbReference type="ARBA" id="ARBA00001954"/>
    </source>
</evidence>
<dbReference type="OrthoDB" id="1645589at2"/>
<keyword evidence="8" id="KW-0479">Metal-binding</keyword>
<dbReference type="GO" id="GO:0004750">
    <property type="term" value="F:D-ribulose-phosphate 3-epimerase activity"/>
    <property type="evidence" value="ECO:0007669"/>
    <property type="project" value="UniProtKB-UniRule"/>
</dbReference>
<dbReference type="GO" id="GO:0046872">
    <property type="term" value="F:metal ion binding"/>
    <property type="evidence" value="ECO:0007669"/>
    <property type="project" value="UniProtKB-KW"/>
</dbReference>
<evidence type="ECO:0000256" key="4">
    <source>
        <dbReference type="ARBA" id="ARBA00001947"/>
    </source>
</evidence>
<dbReference type="InterPro" id="IPR000056">
    <property type="entry name" value="Ribul_P_3_epim-like"/>
</dbReference>
<gene>
    <name evidence="11" type="ORF">SAMN02745217_03320</name>
</gene>
<dbReference type="Gene3D" id="3.20.20.70">
    <property type="entry name" value="Aldolase class I"/>
    <property type="match status" value="1"/>
</dbReference>
<keyword evidence="9" id="KW-0413">Isomerase</keyword>
<proteinExistence type="inferred from homology"/>
<comment type="similarity">
    <text evidence="6">Belongs to the ribulose-phosphate 3-epimerase family.</text>
</comment>
<evidence type="ECO:0000256" key="8">
    <source>
        <dbReference type="ARBA" id="ARBA00022723"/>
    </source>
</evidence>
<dbReference type="AlphaFoldDB" id="A0A1M7YGX1"/>
<evidence type="ECO:0000256" key="2">
    <source>
        <dbReference type="ARBA" id="ARBA00001936"/>
    </source>
</evidence>
<comment type="cofactor">
    <cofactor evidence="4">
        <name>Zn(2+)</name>
        <dbReference type="ChEBI" id="CHEBI:29105"/>
    </cofactor>
</comment>
<reference evidence="11 12" key="1">
    <citation type="submission" date="2016-12" db="EMBL/GenBank/DDBJ databases">
        <authorList>
            <person name="Song W.-J."/>
            <person name="Kurnit D.M."/>
        </authorList>
    </citation>
    <scope>NUCLEOTIDE SEQUENCE [LARGE SCALE GENOMIC DNA]</scope>
    <source>
        <strain evidence="11 12">DSM 12503</strain>
    </source>
</reference>
<dbReference type="Pfam" id="PF00834">
    <property type="entry name" value="Ribul_P_3_epim"/>
    <property type="match status" value="1"/>
</dbReference>
<dbReference type="CDD" id="cd00429">
    <property type="entry name" value="RPE"/>
    <property type="match status" value="1"/>
</dbReference>
<keyword evidence="12" id="KW-1185">Reference proteome</keyword>
<comment type="cofactor">
    <cofactor evidence="3">
        <name>Co(2+)</name>
        <dbReference type="ChEBI" id="CHEBI:48828"/>
    </cofactor>
</comment>
<sequence>MLKILSPSMMCADYGCLKEEINRLEKAGATRFHIDIMDGSYVPNFGMGMQDTELICQIAQIPVEVHLMIKNPINYVERFIALGAKVIYIHPEADVHPVRTLLEIKKLGAVPGISINPGTSLESIKDILYYTESILVMTVNPGFAGQKFLKPVKNKVENLVALKKEMPLEIMIDGACSPEMIKDLWEMGADGFVLGTSALFGKKESYSDIINHLQAV</sequence>
<evidence type="ECO:0000256" key="9">
    <source>
        <dbReference type="ARBA" id="ARBA00023235"/>
    </source>
</evidence>
<comment type="catalytic activity">
    <reaction evidence="1">
        <text>D-ribulose 5-phosphate = D-xylulose 5-phosphate</text>
        <dbReference type="Rhea" id="RHEA:13677"/>
        <dbReference type="ChEBI" id="CHEBI:57737"/>
        <dbReference type="ChEBI" id="CHEBI:58121"/>
        <dbReference type="EC" id="5.1.3.1"/>
    </reaction>
</comment>
<dbReference type="EC" id="5.1.3.1" evidence="7 10"/>